<feature type="binding site" evidence="9">
    <location>
        <position position="325"/>
    </location>
    <ligand>
        <name>ATP</name>
        <dbReference type="ChEBI" id="CHEBI:30616"/>
    </ligand>
</feature>
<dbReference type="PROSITE" id="PS00298">
    <property type="entry name" value="HSP90"/>
    <property type="match status" value="1"/>
</dbReference>
<comment type="similarity">
    <text evidence="2 8">Belongs to the heat shock protein 90 family.</text>
</comment>
<dbReference type="Gene3D" id="3.30.230.80">
    <property type="match status" value="1"/>
</dbReference>
<dbReference type="PANTHER" id="PTHR11528">
    <property type="entry name" value="HEAT SHOCK PROTEIN 90 FAMILY MEMBER"/>
    <property type="match status" value="1"/>
</dbReference>
<dbReference type="Gene3D" id="3.40.50.11260">
    <property type="match status" value="1"/>
</dbReference>
<dbReference type="CDD" id="cd16927">
    <property type="entry name" value="HATPase_Hsp90-like"/>
    <property type="match status" value="1"/>
</dbReference>
<dbReference type="GO" id="GO:0051082">
    <property type="term" value="F:unfolded protein binding"/>
    <property type="evidence" value="ECO:0007669"/>
    <property type="project" value="UniProtKB-UniRule"/>
</dbReference>
<feature type="binding site" evidence="9">
    <location>
        <position position="94"/>
    </location>
    <ligand>
        <name>ATP</name>
        <dbReference type="ChEBI" id="CHEBI:30616"/>
    </ligand>
</feature>
<feature type="domain" description="Histidine kinase/HSP90-like ATPase" evidence="10">
    <location>
        <begin position="28"/>
        <end position="185"/>
    </location>
</feature>
<dbReference type="Gene3D" id="3.30.565.10">
    <property type="entry name" value="Histidine kinase-like ATPase, C-terminal domain"/>
    <property type="match status" value="1"/>
</dbReference>
<dbReference type="NCBIfam" id="NF003555">
    <property type="entry name" value="PRK05218.1"/>
    <property type="match status" value="1"/>
</dbReference>
<dbReference type="GO" id="GO:0005737">
    <property type="term" value="C:cytoplasm"/>
    <property type="evidence" value="ECO:0007669"/>
    <property type="project" value="UniProtKB-SubCell"/>
</dbReference>
<feature type="region of interest" description="A; substrate-binding" evidence="8">
    <location>
        <begin position="1"/>
        <end position="325"/>
    </location>
</feature>
<organism evidence="11 12">
    <name type="scientific">Desulfovibrio ferrophilus</name>
    <dbReference type="NCBI Taxonomy" id="241368"/>
    <lineage>
        <taxon>Bacteria</taxon>
        <taxon>Pseudomonadati</taxon>
        <taxon>Thermodesulfobacteriota</taxon>
        <taxon>Desulfovibrionia</taxon>
        <taxon>Desulfovibrionales</taxon>
        <taxon>Desulfovibrionaceae</taxon>
        <taxon>Desulfovibrio</taxon>
    </lineage>
</organism>
<feature type="binding site" evidence="9">
    <location>
        <position position="81"/>
    </location>
    <ligand>
        <name>ATP</name>
        <dbReference type="ChEBI" id="CHEBI:30616"/>
    </ligand>
</feature>
<comment type="caution">
    <text evidence="8">Lacks conserved residue(s) required for the propagation of feature annotation.</text>
</comment>
<sequence length="632" mass="71288">MAAKEHKKQFKAEIKQLLDIITHSIYTNHEIFLRELVSNASDALDKLRFLTAGGHDVADADAPLEIRINADADAGVLTIEDTGLGMTADELVANIGTIAHSGSAQFMKEAEASGESLDNIIGRFGVGFYSVFMVADKVVITTRSATPDASPMSWTSSGTGSYTMQELDGDAPRGTKIEIHLKEEAKKYAEERTIKDILHRHSNFINFPIMLADEQVNTQPALWREPKFKIKKEQYDEFYSFLTLDQTPPLETLHIAVDAPVQFTSLVFIPASPSNSLFDNPDNYGLDLYVRRVLIERKHKALIPEYLGFTRGLVDTEDLPLNLSRETLQQNLLVDKIKTTITKQVLAQLAKLTEDKERYAQFWTNHNKVFKLGYSDYINRDKFAELLRFNSSTDEDAQGLTSLAEYAERMKEGQKAIYYVSGPSREAVRLDPHLEIFTQRGLEVLYLYEPIDEFIMDALGKYKDFDLVAAEQADIGELEKFETVDEDEVKPEALNEEDAKTFEGMLSAIKEILGERVEDVRESKRLKGSAACLVTPDGAMSSQMQKYMQLMVKDSTPPVRVMELNRDHPLTRNLLRIFKSDAGDDFLKSTVEQLYESALLMDGYLNDPHAMVGRINTLLEQASGWYAEIKKA</sequence>
<dbReference type="GO" id="GO:0140662">
    <property type="term" value="F:ATP-dependent protein folding chaperone"/>
    <property type="evidence" value="ECO:0007669"/>
    <property type="project" value="InterPro"/>
</dbReference>
<keyword evidence="12" id="KW-1185">Reference proteome</keyword>
<keyword evidence="6 8" id="KW-0346">Stress response</keyword>
<dbReference type="OrthoDB" id="9802640at2"/>
<dbReference type="InterPro" id="IPR037196">
    <property type="entry name" value="HSP90_C"/>
</dbReference>
<evidence type="ECO:0000256" key="4">
    <source>
        <dbReference type="ARBA" id="ARBA00022741"/>
    </source>
</evidence>
<dbReference type="Proteomes" id="UP000269883">
    <property type="component" value="Chromosome"/>
</dbReference>
<dbReference type="InterPro" id="IPR020575">
    <property type="entry name" value="Hsp90_N"/>
</dbReference>
<dbReference type="PRINTS" id="PR00775">
    <property type="entry name" value="HEATSHOCK90"/>
</dbReference>
<dbReference type="FunFam" id="3.30.565.10:FF:000009">
    <property type="entry name" value="Molecular chaperone HtpG"/>
    <property type="match status" value="1"/>
</dbReference>
<keyword evidence="3 8" id="KW-0963">Cytoplasm</keyword>
<keyword evidence="7 8" id="KW-0143">Chaperone</keyword>
<feature type="binding site" evidence="9">
    <location>
        <position position="175"/>
    </location>
    <ligand>
        <name>ATP</name>
        <dbReference type="ChEBI" id="CHEBI:30616"/>
    </ligand>
</feature>
<protein>
    <recommendedName>
        <fullName evidence="8">Chaperone protein HtpG</fullName>
    </recommendedName>
    <alternativeName>
        <fullName evidence="8">Heat shock protein HtpG</fullName>
    </alternativeName>
    <alternativeName>
        <fullName evidence="8">High temperature protein G</fullName>
    </alternativeName>
</protein>
<dbReference type="Pfam" id="PF00183">
    <property type="entry name" value="HSP90"/>
    <property type="match status" value="1"/>
</dbReference>
<evidence type="ECO:0000259" key="10">
    <source>
        <dbReference type="SMART" id="SM00387"/>
    </source>
</evidence>
<dbReference type="AlphaFoldDB" id="A0A2Z6B0M5"/>
<feature type="region of interest" description="C" evidence="8">
    <location>
        <begin position="547"/>
        <end position="632"/>
    </location>
</feature>
<dbReference type="Pfam" id="PF13589">
    <property type="entry name" value="HATPase_c_3"/>
    <property type="match status" value="1"/>
</dbReference>
<gene>
    <name evidence="8" type="primary">htpG</name>
    <name evidence="11" type="ORF">DFE_2272</name>
</gene>
<accession>A0A2Z6B0M5</accession>
<dbReference type="Gene3D" id="1.20.120.790">
    <property type="entry name" value="Heat shock protein 90, C-terminal domain"/>
    <property type="match status" value="1"/>
</dbReference>
<dbReference type="InterPro" id="IPR003594">
    <property type="entry name" value="HATPase_dom"/>
</dbReference>
<evidence type="ECO:0000256" key="1">
    <source>
        <dbReference type="ARBA" id="ARBA00004496"/>
    </source>
</evidence>
<evidence type="ECO:0000256" key="5">
    <source>
        <dbReference type="ARBA" id="ARBA00022840"/>
    </source>
</evidence>
<keyword evidence="5 8" id="KW-0067">ATP-binding</keyword>
<evidence type="ECO:0000256" key="6">
    <source>
        <dbReference type="ARBA" id="ARBA00023016"/>
    </source>
</evidence>
<dbReference type="KEGG" id="dfl:DFE_2272"/>
<proteinExistence type="inferred from homology"/>
<dbReference type="RefSeq" id="WP_126379599.1">
    <property type="nucleotide sequence ID" value="NZ_AP017378.1"/>
</dbReference>
<feature type="binding site" evidence="9">
    <location>
        <begin position="101"/>
        <end position="102"/>
    </location>
    <ligand>
        <name>ATP</name>
        <dbReference type="ChEBI" id="CHEBI:30616"/>
    </ligand>
</feature>
<dbReference type="SUPFAM" id="SSF55874">
    <property type="entry name" value="ATPase domain of HSP90 chaperone/DNA topoisomerase II/histidine kinase"/>
    <property type="match status" value="1"/>
</dbReference>
<feature type="binding site" evidence="9">
    <location>
        <position position="35"/>
    </location>
    <ligand>
        <name>ATP</name>
        <dbReference type="ChEBI" id="CHEBI:30616"/>
    </ligand>
</feature>
<dbReference type="EMBL" id="AP017378">
    <property type="protein sequence ID" value="BBD08998.1"/>
    <property type="molecule type" value="Genomic_DNA"/>
</dbReference>
<dbReference type="InterPro" id="IPR019805">
    <property type="entry name" value="Heat_shock_protein_90_CS"/>
</dbReference>
<dbReference type="SUPFAM" id="SSF110942">
    <property type="entry name" value="HSP90 C-terminal domain"/>
    <property type="match status" value="1"/>
</dbReference>
<dbReference type="SMART" id="SM00387">
    <property type="entry name" value="HATPase_c"/>
    <property type="match status" value="1"/>
</dbReference>
<evidence type="ECO:0000256" key="2">
    <source>
        <dbReference type="ARBA" id="ARBA00008239"/>
    </source>
</evidence>
<name>A0A2Z6B0M5_9BACT</name>
<comment type="subcellular location">
    <subcellularLocation>
        <location evidence="1 8">Cytoplasm</location>
    </subcellularLocation>
</comment>
<evidence type="ECO:0000256" key="3">
    <source>
        <dbReference type="ARBA" id="ARBA00022490"/>
    </source>
</evidence>
<dbReference type="HAMAP" id="MF_00505">
    <property type="entry name" value="HSP90"/>
    <property type="match status" value="1"/>
</dbReference>
<comment type="subunit">
    <text evidence="8">Homodimer.</text>
</comment>
<keyword evidence="4 8" id="KW-0547">Nucleotide-binding</keyword>
<feature type="binding site" evidence="9">
    <location>
        <position position="39"/>
    </location>
    <ligand>
        <name>ATP</name>
        <dbReference type="ChEBI" id="CHEBI:30616"/>
    </ligand>
</feature>
<evidence type="ECO:0000256" key="9">
    <source>
        <dbReference type="PIRSR" id="PIRSR002583-1"/>
    </source>
</evidence>
<dbReference type="InterPro" id="IPR020568">
    <property type="entry name" value="Ribosomal_Su5_D2-typ_SF"/>
</dbReference>
<feature type="binding site" evidence="9">
    <location>
        <position position="86"/>
    </location>
    <ligand>
        <name>ATP</name>
        <dbReference type="ChEBI" id="CHEBI:30616"/>
    </ligand>
</feature>
<dbReference type="InterPro" id="IPR036890">
    <property type="entry name" value="HATPase_C_sf"/>
</dbReference>
<comment type="function">
    <text evidence="8">Molecular chaperone. Has ATPase activity.</text>
</comment>
<dbReference type="SUPFAM" id="SSF54211">
    <property type="entry name" value="Ribosomal protein S5 domain 2-like"/>
    <property type="match status" value="1"/>
</dbReference>
<dbReference type="PIRSF" id="PIRSF002583">
    <property type="entry name" value="Hsp90"/>
    <property type="match status" value="1"/>
</dbReference>
<evidence type="ECO:0000313" key="12">
    <source>
        <dbReference type="Proteomes" id="UP000269883"/>
    </source>
</evidence>
<dbReference type="InterPro" id="IPR001404">
    <property type="entry name" value="Hsp90_fam"/>
</dbReference>
<dbReference type="GO" id="GO:0016887">
    <property type="term" value="F:ATP hydrolysis activity"/>
    <property type="evidence" value="ECO:0007669"/>
    <property type="project" value="InterPro"/>
</dbReference>
<evidence type="ECO:0000313" key="11">
    <source>
        <dbReference type="EMBL" id="BBD08998.1"/>
    </source>
</evidence>
<dbReference type="GO" id="GO:0005524">
    <property type="term" value="F:ATP binding"/>
    <property type="evidence" value="ECO:0007669"/>
    <property type="project" value="UniProtKB-UniRule"/>
</dbReference>
<evidence type="ECO:0000256" key="7">
    <source>
        <dbReference type="ARBA" id="ARBA00023186"/>
    </source>
</evidence>
<evidence type="ECO:0000256" key="8">
    <source>
        <dbReference type="HAMAP-Rule" id="MF_00505"/>
    </source>
</evidence>
<reference evidence="11 12" key="1">
    <citation type="journal article" date="2018" name="Sci. Adv.">
        <title>Multi-heme cytochromes provide a pathway for survival in energy-limited environments.</title>
        <authorList>
            <person name="Deng X."/>
            <person name="Dohmae N."/>
            <person name="Nealson K.H."/>
            <person name="Hashimoto K."/>
            <person name="Okamoto A."/>
        </authorList>
    </citation>
    <scope>NUCLEOTIDE SEQUENCE [LARGE SCALE GENOMIC DNA]</scope>
    <source>
        <strain evidence="11 12">IS5</strain>
    </source>
</reference>